<protein>
    <submittedName>
        <fullName evidence="2">Tfp pilus assembly protein PilF</fullName>
    </submittedName>
</protein>
<keyword evidence="3" id="KW-1185">Reference proteome</keyword>
<dbReference type="SUPFAM" id="SSF48452">
    <property type="entry name" value="TPR-like"/>
    <property type="match status" value="1"/>
</dbReference>
<evidence type="ECO:0000313" key="3">
    <source>
        <dbReference type="Proteomes" id="UP000482487"/>
    </source>
</evidence>
<proteinExistence type="predicted"/>
<feature type="region of interest" description="Disordered" evidence="1">
    <location>
        <begin position="256"/>
        <end position="279"/>
    </location>
</feature>
<feature type="region of interest" description="Disordered" evidence="1">
    <location>
        <begin position="1"/>
        <end position="20"/>
    </location>
</feature>
<accession>A0A7C9JAL0</accession>
<dbReference type="AlphaFoldDB" id="A0A7C9JAL0"/>
<organism evidence="2 3">
    <name type="scientific">Solidesulfovibrio aerotolerans</name>
    <dbReference type="NCBI Taxonomy" id="295255"/>
    <lineage>
        <taxon>Bacteria</taxon>
        <taxon>Pseudomonadati</taxon>
        <taxon>Thermodesulfobacteriota</taxon>
        <taxon>Desulfovibrionia</taxon>
        <taxon>Desulfovibrionales</taxon>
        <taxon>Desulfovibrionaceae</taxon>
        <taxon>Solidesulfovibrio</taxon>
    </lineage>
</organism>
<dbReference type="EMBL" id="WVUD01000031">
    <property type="protein sequence ID" value="MYL84418.1"/>
    <property type="molecule type" value="Genomic_DNA"/>
</dbReference>
<name>A0A7C9JAL0_9BACT</name>
<evidence type="ECO:0000256" key="1">
    <source>
        <dbReference type="SAM" id="MobiDB-lite"/>
    </source>
</evidence>
<dbReference type="InterPro" id="IPR011990">
    <property type="entry name" value="TPR-like_helical_dom_sf"/>
</dbReference>
<sequence length="279" mass="31371">MQAVPPAPNTPPPQPAEPFRGAFSTQTQSVIGFGATKRKVKQSINVFAEEQADGTYAVRTLNKHSVPSGKVRVITKDQLLAEYLPEPDLYMNKVAPMMRRVRENVDVGDAHRAEGELISAEFEYKNALRVDEEHIRATFGLGLTYLDRGELANAKLVCRRIITLEAAFGQEHKHLFNEFGIKMRKHAMYELALRYYFRAFRLSKTDDHLLYNIARTYFERGKFAIALKFLAMAQAINPSFPEAATLLRAIERKAGEAPAAGEEYQRSRLDDEPGGPAAQ</sequence>
<comment type="caution">
    <text evidence="2">The sequence shown here is derived from an EMBL/GenBank/DDBJ whole genome shotgun (WGS) entry which is preliminary data.</text>
</comment>
<dbReference type="Gene3D" id="1.25.40.10">
    <property type="entry name" value="Tetratricopeptide repeat domain"/>
    <property type="match status" value="1"/>
</dbReference>
<evidence type="ECO:0000313" key="2">
    <source>
        <dbReference type="EMBL" id="MYL84418.1"/>
    </source>
</evidence>
<dbReference type="Pfam" id="PF14559">
    <property type="entry name" value="TPR_19"/>
    <property type="match status" value="1"/>
</dbReference>
<feature type="compositionally biased region" description="Pro residues" evidence="1">
    <location>
        <begin position="1"/>
        <end position="16"/>
    </location>
</feature>
<dbReference type="PANTHER" id="PTHR44998">
    <property type="match status" value="1"/>
</dbReference>
<dbReference type="Proteomes" id="UP000482487">
    <property type="component" value="Unassembled WGS sequence"/>
</dbReference>
<reference evidence="2 3" key="1">
    <citation type="submission" date="2020-01" db="EMBL/GenBank/DDBJ databases">
        <title>Genome sequence of Desulfovibrio aerotolerans DSM 16695(T).</title>
        <authorList>
            <person name="Karnachuk O."/>
            <person name="Avakyan M."/>
            <person name="Mardanov A."/>
            <person name="Kadnikov V."/>
            <person name="Ravin N."/>
        </authorList>
    </citation>
    <scope>NUCLEOTIDE SEQUENCE [LARGE SCALE GENOMIC DNA]</scope>
    <source>
        <strain evidence="2 3">DSM 16695</strain>
    </source>
</reference>
<dbReference type="SMART" id="SM00028">
    <property type="entry name" value="TPR"/>
    <property type="match status" value="3"/>
</dbReference>
<dbReference type="OrthoDB" id="5469953at2"/>
<dbReference type="PANTHER" id="PTHR44998:SF1">
    <property type="entry name" value="UDP-N-ACETYLGLUCOSAMINE--PEPTIDE N-ACETYLGLUCOSAMINYLTRANSFERASE 110 KDA SUBUNIT"/>
    <property type="match status" value="1"/>
</dbReference>
<gene>
    <name evidence="2" type="ORF">GTA51_14915</name>
</gene>
<dbReference type="InterPro" id="IPR019734">
    <property type="entry name" value="TPR_rpt"/>
</dbReference>
<dbReference type="RefSeq" id="WP_160962430.1">
    <property type="nucleotide sequence ID" value="NZ_WVUD01000031.1"/>
</dbReference>